<reference evidence="2 3" key="1">
    <citation type="submission" date="2021-06" db="EMBL/GenBank/DDBJ databases">
        <authorList>
            <person name="Palmer J.M."/>
        </authorList>
    </citation>
    <scope>NUCLEOTIDE SEQUENCE [LARGE SCALE GENOMIC DNA]</scope>
    <source>
        <strain evidence="2 3">XC_2019</strain>
        <tissue evidence="2">Muscle</tissue>
    </source>
</reference>
<evidence type="ECO:0000313" key="2">
    <source>
        <dbReference type="EMBL" id="MEQ2191020.1"/>
    </source>
</evidence>
<evidence type="ECO:0000313" key="3">
    <source>
        <dbReference type="Proteomes" id="UP001434883"/>
    </source>
</evidence>
<protein>
    <submittedName>
        <fullName evidence="2">Uncharacterized protein</fullName>
    </submittedName>
</protein>
<organism evidence="2 3">
    <name type="scientific">Xenoophorus captivus</name>
    <dbReference type="NCBI Taxonomy" id="1517983"/>
    <lineage>
        <taxon>Eukaryota</taxon>
        <taxon>Metazoa</taxon>
        <taxon>Chordata</taxon>
        <taxon>Craniata</taxon>
        <taxon>Vertebrata</taxon>
        <taxon>Euteleostomi</taxon>
        <taxon>Actinopterygii</taxon>
        <taxon>Neopterygii</taxon>
        <taxon>Teleostei</taxon>
        <taxon>Neoteleostei</taxon>
        <taxon>Acanthomorphata</taxon>
        <taxon>Ovalentaria</taxon>
        <taxon>Atherinomorphae</taxon>
        <taxon>Cyprinodontiformes</taxon>
        <taxon>Goodeidae</taxon>
        <taxon>Xenoophorus</taxon>
    </lineage>
</organism>
<feature type="region of interest" description="Disordered" evidence="1">
    <location>
        <begin position="139"/>
        <end position="171"/>
    </location>
</feature>
<dbReference type="Proteomes" id="UP001434883">
    <property type="component" value="Unassembled WGS sequence"/>
</dbReference>
<sequence length="200" mass="22437">MWPPKRGYKRRMSAGLPSSPSPQAALLSALKAVKSVVTADVLGFSDTFQMNLLICFFSAWDRLFARTLRAVRPRRRFVLRSVCLNLKHNWLPGRSCRPRNRFQLLENRSELPLLSGIGWWMRCSGRGGGWAVFSSGRISPPIGGPRRPSRPPAQRDWLREADPAGDPPLIEARGGEKVINLHPSPLEITFNSLTDDDEPP</sequence>
<dbReference type="EMBL" id="JAHRIN010000390">
    <property type="protein sequence ID" value="MEQ2191020.1"/>
    <property type="molecule type" value="Genomic_DNA"/>
</dbReference>
<accession>A0ABV0Q5E8</accession>
<keyword evidence="3" id="KW-1185">Reference proteome</keyword>
<name>A0ABV0Q5E8_9TELE</name>
<comment type="caution">
    <text evidence="2">The sequence shown here is derived from an EMBL/GenBank/DDBJ whole genome shotgun (WGS) entry which is preliminary data.</text>
</comment>
<proteinExistence type="predicted"/>
<gene>
    <name evidence="2" type="ORF">XENOCAPTIV_018659</name>
</gene>
<evidence type="ECO:0000256" key="1">
    <source>
        <dbReference type="SAM" id="MobiDB-lite"/>
    </source>
</evidence>